<name>A0A9W8TTK1_9AGAR</name>
<evidence type="ECO:0000313" key="4">
    <source>
        <dbReference type="Proteomes" id="UP001142393"/>
    </source>
</evidence>
<dbReference type="AlphaFoldDB" id="A0A9W8TTK1"/>
<feature type="chain" id="PRO_5040796731" evidence="2">
    <location>
        <begin position="19"/>
        <end position="594"/>
    </location>
</feature>
<dbReference type="PANTHER" id="PTHR35204">
    <property type="entry name" value="YALI0A21131P"/>
    <property type="match status" value="1"/>
</dbReference>
<organism evidence="3 4">
    <name type="scientific">Lentinula detonsa</name>
    <dbReference type="NCBI Taxonomy" id="2804962"/>
    <lineage>
        <taxon>Eukaryota</taxon>
        <taxon>Fungi</taxon>
        <taxon>Dikarya</taxon>
        <taxon>Basidiomycota</taxon>
        <taxon>Agaricomycotina</taxon>
        <taxon>Agaricomycetes</taxon>
        <taxon>Agaricomycetidae</taxon>
        <taxon>Agaricales</taxon>
        <taxon>Marasmiineae</taxon>
        <taxon>Omphalotaceae</taxon>
        <taxon>Lentinula</taxon>
    </lineage>
</organism>
<feature type="region of interest" description="Disordered" evidence="1">
    <location>
        <begin position="553"/>
        <end position="581"/>
    </location>
</feature>
<dbReference type="Proteomes" id="UP001142393">
    <property type="component" value="Unassembled WGS sequence"/>
</dbReference>
<dbReference type="PANTHER" id="PTHR35204:SF1">
    <property type="entry name" value="ENTEROTOXIN"/>
    <property type="match status" value="1"/>
</dbReference>
<comment type="caution">
    <text evidence="3">The sequence shown here is derived from an EMBL/GenBank/DDBJ whole genome shotgun (WGS) entry which is preliminary data.</text>
</comment>
<proteinExistence type="predicted"/>
<evidence type="ECO:0000256" key="2">
    <source>
        <dbReference type="SAM" id="SignalP"/>
    </source>
</evidence>
<feature type="region of interest" description="Disordered" evidence="1">
    <location>
        <begin position="216"/>
        <end position="244"/>
    </location>
</feature>
<accession>A0A9W8TTK1</accession>
<keyword evidence="2" id="KW-0732">Signal</keyword>
<keyword evidence="4" id="KW-1185">Reference proteome</keyword>
<protein>
    <submittedName>
        <fullName evidence="3">Uncharacterized protein</fullName>
    </submittedName>
</protein>
<sequence>MTPSRSIGILVACVATWATLFKPSERSVPPVIVQQPHRAQWDLNIPPSENGTGHLIFQSVSSLLQHWPNARYRNGHTIVPGLIPIGTALYHGRSDSNYPKGADWTATDPEHSFLFCKRPCWHLTLVTTRPLKVLYFDGSSAVKMHGGSMDSQDIVLWGKRKADMVFSEEERLEQLCKWGRKFKLDGFVRMEMNFEVMLCDFESGVETVSFLHLSNASPSDPKSSPFTSDEAKDHLPNSVETESDSEMDVWIGGGLNPAVTIRNFELMHSSSQYNQYPGDIRINLDLTRLVSFYDLKLAPSLIRMRTGIRDKGGRWLYDLAQIEPKDVVTLHQKLREALEDDLTRVTSGVDWQTLFQVVIKRFGSRLENIRYVVTDSAHHSGSTILDDEDRVLKAFAQINIMLTPYIPSGLRFREYEGRSTTALAWASPAYDMCSTSHTSYIANHLSRRMTSSEKLLLGAVQDTTKEICRVLVKMWATGVEAGLDAKYWVRRIGGQDKRNRQDDRFGALAKQWSGEIEHLMDWLDWHMWVKCDPACSDEEMCYMPTWPFFGGPPPGPAAGLENPPRMDSKSRSDNSNEWERPMPKCIRKIAPYSF</sequence>
<dbReference type="InterPro" id="IPR038921">
    <property type="entry name" value="YOR389W-like"/>
</dbReference>
<feature type="compositionally biased region" description="Basic and acidic residues" evidence="1">
    <location>
        <begin position="564"/>
        <end position="581"/>
    </location>
</feature>
<dbReference type="EMBL" id="JANVFU010000017">
    <property type="protein sequence ID" value="KAJ3739685.1"/>
    <property type="molecule type" value="Genomic_DNA"/>
</dbReference>
<gene>
    <name evidence="3" type="ORF">DFH05DRAFT_488315</name>
</gene>
<evidence type="ECO:0000256" key="1">
    <source>
        <dbReference type="SAM" id="MobiDB-lite"/>
    </source>
</evidence>
<evidence type="ECO:0000313" key="3">
    <source>
        <dbReference type="EMBL" id="KAJ3739685.1"/>
    </source>
</evidence>
<reference evidence="3 4" key="1">
    <citation type="journal article" date="2023" name="Proc. Natl. Acad. Sci. U.S.A.">
        <title>A global phylogenomic analysis of the shiitake genus Lentinula.</title>
        <authorList>
            <person name="Sierra-Patev S."/>
            <person name="Min B."/>
            <person name="Naranjo-Ortiz M."/>
            <person name="Looney B."/>
            <person name="Konkel Z."/>
            <person name="Slot J.C."/>
            <person name="Sakamoto Y."/>
            <person name="Steenwyk J.L."/>
            <person name="Rokas A."/>
            <person name="Carro J."/>
            <person name="Camarero S."/>
            <person name="Ferreira P."/>
            <person name="Molpeceres G."/>
            <person name="Ruiz-Duenas F.J."/>
            <person name="Serrano A."/>
            <person name="Henrissat B."/>
            <person name="Drula E."/>
            <person name="Hughes K.W."/>
            <person name="Mata J.L."/>
            <person name="Ishikawa N.K."/>
            <person name="Vargas-Isla R."/>
            <person name="Ushijima S."/>
            <person name="Smith C.A."/>
            <person name="Donoghue J."/>
            <person name="Ahrendt S."/>
            <person name="Andreopoulos W."/>
            <person name="He G."/>
            <person name="LaButti K."/>
            <person name="Lipzen A."/>
            <person name="Ng V."/>
            <person name="Riley R."/>
            <person name="Sandor L."/>
            <person name="Barry K."/>
            <person name="Martinez A.T."/>
            <person name="Xiao Y."/>
            <person name="Gibbons J.G."/>
            <person name="Terashima K."/>
            <person name="Grigoriev I.V."/>
            <person name="Hibbett D."/>
        </authorList>
    </citation>
    <scope>NUCLEOTIDE SEQUENCE [LARGE SCALE GENOMIC DNA]</scope>
    <source>
        <strain evidence="3 4">TFB7810</strain>
    </source>
</reference>
<feature type="signal peptide" evidence="2">
    <location>
        <begin position="1"/>
        <end position="18"/>
    </location>
</feature>
<feature type="compositionally biased region" description="Polar residues" evidence="1">
    <location>
        <begin position="216"/>
        <end position="227"/>
    </location>
</feature>